<protein>
    <submittedName>
        <fullName evidence="2">Uncharacterized protein</fullName>
    </submittedName>
</protein>
<dbReference type="GeneID" id="43588277"/>
<dbReference type="PANTHER" id="PTHR20923">
    <property type="entry name" value="BAT4 PROTEIN-RELATED"/>
    <property type="match status" value="1"/>
</dbReference>
<feature type="compositionally biased region" description="Basic and acidic residues" evidence="1">
    <location>
        <begin position="153"/>
        <end position="176"/>
    </location>
</feature>
<sequence>MTEPRTYRAGLGLPPAIRITSHAAPPRSAHNLVDLVDHPLALASADDSTHPGINTLPREIVWKEWNINPTLHGPERIKHPPNFVASKLKYDELGRSIGDGVEVEVDMGGKKGGEDGEEKECGERVREWYLSLGAGSGGPSASGSGTQTPFDSGMERPPIEPQPKDARPSRGGDKSQQHTTTITTTQSLPDESDDDAWDIQAGPSRLRDQILEVKDEDEVKPNLDNVGRNTTNTTINNDKQSNPSTSTTLSSAAMPKPLRVHRRDWFIRRALLSSSNSSSSSSSSATPMAARPTSIGSMLNITPSISRPPPPVQYVLGPDNKGYELLRDKLGWRGGGLGRPEGWDGDSPAPTIPNTRMNSEDGSTRRRIGKDGGEEVIMEIDPNGHPVVDLTLSSDESESESELELDSTSQMTTSGPGRTAPIATALKLDRLGLGHQLSKSNPDPKSKTNQPDTRKKITHTDKEIKQAQRRAKYGLPNHTGVVELGKKGKIKWKEKDRKERDERRRLAAALNA</sequence>
<dbReference type="InterPro" id="IPR039146">
    <property type="entry name" value="GPANK1"/>
</dbReference>
<feature type="region of interest" description="Disordered" evidence="1">
    <location>
        <begin position="337"/>
        <end position="420"/>
    </location>
</feature>
<feature type="region of interest" description="Disordered" evidence="1">
    <location>
        <begin position="132"/>
        <end position="197"/>
    </location>
</feature>
<dbReference type="Proteomes" id="UP000322225">
    <property type="component" value="Chromosome 7"/>
</dbReference>
<feature type="compositionally biased region" description="Basic and acidic residues" evidence="1">
    <location>
        <begin position="491"/>
        <end position="505"/>
    </location>
</feature>
<feature type="compositionally biased region" description="Acidic residues" evidence="1">
    <location>
        <begin position="395"/>
        <end position="405"/>
    </location>
</feature>
<dbReference type="PANTHER" id="PTHR20923:SF1">
    <property type="entry name" value="G PATCH DOMAIN AND ANKYRIN REPEAT-CONTAINING PROTEIN 1"/>
    <property type="match status" value="1"/>
</dbReference>
<reference evidence="2" key="2">
    <citation type="submission" date="2024-01" db="EMBL/GenBank/DDBJ databases">
        <title>Comparative genomics of Cryptococcus and Kwoniella reveals pathogenesis evolution and contrasting modes of karyotype evolution via chromosome fusion or intercentromeric recombination.</title>
        <authorList>
            <person name="Coelho M.A."/>
            <person name="David-Palma M."/>
            <person name="Shea T."/>
            <person name="Bowers K."/>
            <person name="McGinley-Smith S."/>
            <person name="Mohammad A.W."/>
            <person name="Gnirke A."/>
            <person name="Yurkov A.M."/>
            <person name="Nowrousian M."/>
            <person name="Sun S."/>
            <person name="Cuomo C.A."/>
            <person name="Heitman J."/>
        </authorList>
    </citation>
    <scope>NUCLEOTIDE SEQUENCE</scope>
    <source>
        <strain evidence="2">CBS 12478</strain>
    </source>
</reference>
<feature type="region of interest" description="Disordered" evidence="1">
    <location>
        <begin position="221"/>
        <end position="252"/>
    </location>
</feature>
<proteinExistence type="predicted"/>
<dbReference type="KEGG" id="ksn:43588277"/>
<feature type="compositionally biased region" description="Basic and acidic residues" evidence="1">
    <location>
        <begin position="442"/>
        <end position="463"/>
    </location>
</feature>
<name>A0A5M6C103_9TREE</name>
<feature type="region of interest" description="Disordered" evidence="1">
    <location>
        <begin position="491"/>
        <end position="512"/>
    </location>
</feature>
<feature type="region of interest" description="Disordered" evidence="1">
    <location>
        <begin position="434"/>
        <end position="463"/>
    </location>
</feature>
<evidence type="ECO:0000313" key="3">
    <source>
        <dbReference type="Proteomes" id="UP000322225"/>
    </source>
</evidence>
<dbReference type="AlphaFoldDB" id="A0A5M6C103"/>
<feature type="compositionally biased region" description="Basic and acidic residues" evidence="1">
    <location>
        <begin position="358"/>
        <end position="373"/>
    </location>
</feature>
<accession>A0A5M6C103</accession>
<evidence type="ECO:0000313" key="2">
    <source>
        <dbReference type="EMBL" id="WWD19648.1"/>
    </source>
</evidence>
<gene>
    <name evidence="2" type="ORF">CI109_104110</name>
</gene>
<evidence type="ECO:0000256" key="1">
    <source>
        <dbReference type="SAM" id="MobiDB-lite"/>
    </source>
</evidence>
<organism evidence="2 3">
    <name type="scientific">Kwoniella shandongensis</name>
    <dbReference type="NCBI Taxonomy" id="1734106"/>
    <lineage>
        <taxon>Eukaryota</taxon>
        <taxon>Fungi</taxon>
        <taxon>Dikarya</taxon>
        <taxon>Basidiomycota</taxon>
        <taxon>Agaricomycotina</taxon>
        <taxon>Tremellomycetes</taxon>
        <taxon>Tremellales</taxon>
        <taxon>Cryptococcaceae</taxon>
        <taxon>Kwoniella</taxon>
    </lineage>
</organism>
<feature type="compositionally biased region" description="Polar residues" evidence="1">
    <location>
        <begin position="227"/>
        <end position="251"/>
    </location>
</feature>
<dbReference type="OrthoDB" id="2538319at2759"/>
<reference evidence="2" key="1">
    <citation type="submission" date="2017-08" db="EMBL/GenBank/DDBJ databases">
        <authorList>
            <person name="Cuomo C."/>
            <person name="Billmyre B."/>
            <person name="Heitman J."/>
        </authorList>
    </citation>
    <scope>NUCLEOTIDE SEQUENCE</scope>
    <source>
        <strain evidence="2">CBS 12478</strain>
    </source>
</reference>
<dbReference type="RefSeq" id="XP_031861746.1">
    <property type="nucleotide sequence ID" value="XM_032004144.1"/>
</dbReference>
<dbReference type="EMBL" id="CP144057">
    <property type="protein sequence ID" value="WWD19648.1"/>
    <property type="molecule type" value="Genomic_DNA"/>
</dbReference>
<keyword evidence="3" id="KW-1185">Reference proteome</keyword>